<keyword evidence="2" id="KW-1185">Reference proteome</keyword>
<accession>A0A9W6N451</accession>
<proteinExistence type="predicted"/>
<name>A0A9W6N451_9HYPH</name>
<organism evidence="1 2">
    <name type="scientific">Methylopila jiangsuensis</name>
    <dbReference type="NCBI Taxonomy" id="586230"/>
    <lineage>
        <taxon>Bacteria</taxon>
        <taxon>Pseudomonadati</taxon>
        <taxon>Pseudomonadota</taxon>
        <taxon>Alphaproteobacteria</taxon>
        <taxon>Hyphomicrobiales</taxon>
        <taxon>Methylopilaceae</taxon>
        <taxon>Methylopila</taxon>
    </lineage>
</organism>
<reference evidence="1" key="2">
    <citation type="submission" date="2023-01" db="EMBL/GenBank/DDBJ databases">
        <authorList>
            <person name="Sun Q."/>
            <person name="Evtushenko L."/>
        </authorList>
    </citation>
    <scope>NUCLEOTIDE SEQUENCE</scope>
    <source>
        <strain evidence="1">VKM B-2555</strain>
    </source>
</reference>
<sequence length="110" mass="10970">MVTPVSAVGASRPPLELDAAYRERTDSVSQAAVLAAVGATDPAAALSVRVAASKGAPPVTPADASSALREARNAAERIANAQGFPAAEAYAARGVGGQEERTGRLLSVTA</sequence>
<dbReference type="RefSeq" id="WP_271204819.1">
    <property type="nucleotide sequence ID" value="NZ_BSFK01000010.1"/>
</dbReference>
<evidence type="ECO:0000313" key="2">
    <source>
        <dbReference type="Proteomes" id="UP001143364"/>
    </source>
</evidence>
<comment type="caution">
    <text evidence="1">The sequence shown here is derived from an EMBL/GenBank/DDBJ whole genome shotgun (WGS) entry which is preliminary data.</text>
</comment>
<gene>
    <name evidence="1" type="ORF">GCM10008171_22290</name>
</gene>
<dbReference type="AlphaFoldDB" id="A0A9W6N451"/>
<evidence type="ECO:0000313" key="1">
    <source>
        <dbReference type="EMBL" id="GLK76975.1"/>
    </source>
</evidence>
<reference evidence="1" key="1">
    <citation type="journal article" date="2014" name="Int. J. Syst. Evol. Microbiol.">
        <title>Complete genome sequence of Corynebacterium casei LMG S-19264T (=DSM 44701T), isolated from a smear-ripened cheese.</title>
        <authorList>
            <consortium name="US DOE Joint Genome Institute (JGI-PGF)"/>
            <person name="Walter F."/>
            <person name="Albersmeier A."/>
            <person name="Kalinowski J."/>
            <person name="Ruckert C."/>
        </authorList>
    </citation>
    <scope>NUCLEOTIDE SEQUENCE</scope>
    <source>
        <strain evidence="1">VKM B-2555</strain>
    </source>
</reference>
<dbReference type="Proteomes" id="UP001143364">
    <property type="component" value="Unassembled WGS sequence"/>
</dbReference>
<protein>
    <submittedName>
        <fullName evidence="1">Uncharacterized protein</fullName>
    </submittedName>
</protein>
<dbReference type="EMBL" id="BSFK01000010">
    <property type="protein sequence ID" value="GLK76975.1"/>
    <property type="molecule type" value="Genomic_DNA"/>
</dbReference>